<dbReference type="PANTHER" id="PTHR32060:SF22">
    <property type="entry name" value="CARBOXYL-TERMINAL-PROCESSING PEPTIDASE 3, CHLOROPLASTIC"/>
    <property type="match status" value="1"/>
</dbReference>
<dbReference type="PROSITE" id="PS50106">
    <property type="entry name" value="PDZ"/>
    <property type="match status" value="1"/>
</dbReference>
<organism evidence="9 10">
    <name type="scientific">Aquilutibacter rugosus</name>
    <dbReference type="NCBI Taxonomy" id="3115820"/>
    <lineage>
        <taxon>Bacteria</taxon>
        <taxon>Pseudomonadati</taxon>
        <taxon>Pseudomonadota</taxon>
        <taxon>Gammaproteobacteria</taxon>
        <taxon>Lysobacterales</taxon>
        <taxon>Lysobacteraceae</taxon>
        <taxon>Aquilutibacter</taxon>
    </lineage>
</organism>
<feature type="chain" id="PRO_5045962651" evidence="7">
    <location>
        <begin position="21"/>
        <end position="738"/>
    </location>
</feature>
<keyword evidence="2 5" id="KW-0645">Protease</keyword>
<feature type="compositionally biased region" description="Basic and acidic residues" evidence="6">
    <location>
        <begin position="664"/>
        <end position="675"/>
    </location>
</feature>
<dbReference type="CDD" id="cd06782">
    <property type="entry name" value="cpPDZ_CPP-like"/>
    <property type="match status" value="1"/>
</dbReference>
<evidence type="ECO:0000256" key="1">
    <source>
        <dbReference type="ARBA" id="ARBA00009179"/>
    </source>
</evidence>
<feature type="region of interest" description="Disordered" evidence="6">
    <location>
        <begin position="664"/>
        <end position="692"/>
    </location>
</feature>
<comment type="caution">
    <text evidence="9">The sequence shown here is derived from an EMBL/GenBank/DDBJ whole genome shotgun (WGS) entry which is preliminary data.</text>
</comment>
<evidence type="ECO:0000256" key="3">
    <source>
        <dbReference type="ARBA" id="ARBA00022801"/>
    </source>
</evidence>
<accession>A0ABU7UXC9</accession>
<protein>
    <submittedName>
        <fullName evidence="9">Carboxy terminal-processing peptidase</fullName>
        <ecNumber evidence="9">3.4.21.102</ecNumber>
    </submittedName>
</protein>
<keyword evidence="4 5" id="KW-0720">Serine protease</keyword>
<dbReference type="SUPFAM" id="SSF52096">
    <property type="entry name" value="ClpP/crotonase"/>
    <property type="match status" value="1"/>
</dbReference>
<dbReference type="EMBL" id="JAZHBO010000001">
    <property type="protein sequence ID" value="MEF2155231.1"/>
    <property type="molecule type" value="Genomic_DNA"/>
</dbReference>
<dbReference type="InterPro" id="IPR001478">
    <property type="entry name" value="PDZ"/>
</dbReference>
<evidence type="ECO:0000256" key="7">
    <source>
        <dbReference type="SAM" id="SignalP"/>
    </source>
</evidence>
<feature type="domain" description="PDZ" evidence="8">
    <location>
        <begin position="258"/>
        <end position="333"/>
    </location>
</feature>
<sequence>MKIKTAVFGALVAVPVALWAAPKAMDFWLAQTQTDQSAAATAGKPTRRNAPMKTTKDQANASRLLYNVLSESGDPYKSVPLDDARSRDIYKRYLEALDFNKIYLSADDLAKFPNLDTQLDDAIRSGNLQPAFDLYGVFKQRAIQRTQYARDLLKQDIFTFTGQDTFVFDREKAAWAPNQQALDQLWRQLVRYDWMRLELAGRKPDEIRKTLDKRYTNLGKTLNDTNGDDVVQSFLNSYANSVDPHTDYLNPRSAQAFNTQISQTLEGIGAVLQKQDDVVAIREIVAGGPVSKSGMLKPGDRIVAVGQGAAGTAALPMEDVVGWRIDDVVQLIRGKKGTTVRLSVIPAEASLDSQPKLVTLVRDKVKLEDGVAKSDIIEIPAAKGQAPQKVGVIKLPGFYQDFSARGRSQDYVSASRDVARLITEFKSKGVTGVVMDLRDNGGGSLDEAIKLTGLFIDQGPVVQVRDSANNVDVGVDRQPGALWTGPLAVLINRSSASASEIFAAAIQDYGRGLIVGDISFGKGTVQNMQPLFPSFLNTQSDEDPYGSIKMTIAEFFRISGSSTQNKGVTPDLFLPTLVDHTKFGESSYDNALPWSKIPEAPHATLGGFSDILPALQSKHEARIRADREFQWLLQDVAYFKSERSKNSVVLNIAERRAERDRLEAQRKARQAERKKLGLPLDPLSDDSKDDGLSVNERNIATEAAKDKLLDQRPDPLLRETAQILGDAINLRAKRVASK</sequence>
<dbReference type="PANTHER" id="PTHR32060">
    <property type="entry name" value="TAIL-SPECIFIC PROTEASE"/>
    <property type="match status" value="1"/>
</dbReference>
<dbReference type="SMART" id="SM00228">
    <property type="entry name" value="PDZ"/>
    <property type="match status" value="1"/>
</dbReference>
<dbReference type="InterPro" id="IPR036034">
    <property type="entry name" value="PDZ_sf"/>
</dbReference>
<dbReference type="InterPro" id="IPR040573">
    <property type="entry name" value="TSP_N"/>
</dbReference>
<evidence type="ECO:0000259" key="8">
    <source>
        <dbReference type="PROSITE" id="PS50106"/>
    </source>
</evidence>
<name>A0ABU7UXC9_9GAMM</name>
<evidence type="ECO:0000313" key="9">
    <source>
        <dbReference type="EMBL" id="MEF2155231.1"/>
    </source>
</evidence>
<dbReference type="CDD" id="cd07560">
    <property type="entry name" value="Peptidase_S41_CPP"/>
    <property type="match status" value="1"/>
</dbReference>
<gene>
    <name evidence="9" type="ORF">V3390_03165</name>
</gene>
<dbReference type="Pfam" id="PF03572">
    <property type="entry name" value="Peptidase_S41"/>
    <property type="match status" value="1"/>
</dbReference>
<dbReference type="Pfam" id="PF00595">
    <property type="entry name" value="PDZ"/>
    <property type="match status" value="1"/>
</dbReference>
<feature type="signal peptide" evidence="7">
    <location>
        <begin position="1"/>
        <end position="20"/>
    </location>
</feature>
<keyword evidence="10" id="KW-1185">Reference proteome</keyword>
<comment type="similarity">
    <text evidence="1 5">Belongs to the peptidase S41A family.</text>
</comment>
<dbReference type="EC" id="3.4.21.102" evidence="9"/>
<evidence type="ECO:0000313" key="10">
    <source>
        <dbReference type="Proteomes" id="UP001356170"/>
    </source>
</evidence>
<dbReference type="SMART" id="SM00245">
    <property type="entry name" value="TSPc"/>
    <property type="match status" value="1"/>
</dbReference>
<proteinExistence type="inferred from homology"/>
<evidence type="ECO:0000256" key="4">
    <source>
        <dbReference type="ARBA" id="ARBA00022825"/>
    </source>
</evidence>
<dbReference type="SUPFAM" id="SSF50156">
    <property type="entry name" value="PDZ domain-like"/>
    <property type="match status" value="1"/>
</dbReference>
<evidence type="ECO:0000256" key="2">
    <source>
        <dbReference type="ARBA" id="ARBA00022670"/>
    </source>
</evidence>
<dbReference type="Gene3D" id="2.30.42.10">
    <property type="match status" value="1"/>
</dbReference>
<dbReference type="InterPro" id="IPR004447">
    <property type="entry name" value="Peptidase_S41A"/>
</dbReference>
<reference evidence="9 10" key="1">
    <citation type="submission" date="2024-01" db="EMBL/GenBank/DDBJ databases">
        <title>Novel species of the genus Luteimonas isolated from rivers.</title>
        <authorList>
            <person name="Lu H."/>
        </authorList>
    </citation>
    <scope>NUCLEOTIDE SEQUENCE [LARGE SCALE GENOMIC DNA]</scope>
    <source>
        <strain evidence="9 10">FXH3W</strain>
    </source>
</reference>
<dbReference type="Pfam" id="PF11818">
    <property type="entry name" value="DUF3340"/>
    <property type="match status" value="1"/>
</dbReference>
<dbReference type="NCBIfam" id="TIGR00225">
    <property type="entry name" value="prc"/>
    <property type="match status" value="1"/>
</dbReference>
<dbReference type="InterPro" id="IPR020992">
    <property type="entry name" value="Tail_Prtase_C"/>
</dbReference>
<dbReference type="Proteomes" id="UP001356170">
    <property type="component" value="Unassembled WGS sequence"/>
</dbReference>
<keyword evidence="3 5" id="KW-0378">Hydrolase</keyword>
<evidence type="ECO:0000256" key="6">
    <source>
        <dbReference type="SAM" id="MobiDB-lite"/>
    </source>
</evidence>
<evidence type="ECO:0000256" key="5">
    <source>
        <dbReference type="RuleBase" id="RU004404"/>
    </source>
</evidence>
<keyword evidence="7" id="KW-0732">Signal</keyword>
<dbReference type="Gene3D" id="3.90.226.10">
    <property type="entry name" value="2-enoyl-CoA Hydratase, Chain A, domain 1"/>
    <property type="match status" value="1"/>
</dbReference>
<dbReference type="InterPro" id="IPR005151">
    <property type="entry name" value="Tail-specific_protease"/>
</dbReference>
<dbReference type="Pfam" id="PF17804">
    <property type="entry name" value="TSP_NTD"/>
    <property type="match status" value="1"/>
</dbReference>
<dbReference type="InterPro" id="IPR029045">
    <property type="entry name" value="ClpP/crotonase-like_dom_sf"/>
</dbReference>
<dbReference type="GO" id="GO:0004252">
    <property type="term" value="F:serine-type endopeptidase activity"/>
    <property type="evidence" value="ECO:0007669"/>
    <property type="project" value="UniProtKB-EC"/>
</dbReference>
<dbReference type="RefSeq" id="WP_331703314.1">
    <property type="nucleotide sequence ID" value="NZ_JAZHBO010000001.1"/>
</dbReference>